<evidence type="ECO:0000256" key="2">
    <source>
        <dbReference type="SAM" id="MobiDB-lite"/>
    </source>
</evidence>
<evidence type="ECO:0000256" key="1">
    <source>
        <dbReference type="SAM" id="Coils"/>
    </source>
</evidence>
<keyword evidence="1" id="KW-0175">Coiled coil</keyword>
<feature type="compositionally biased region" description="Basic and acidic residues" evidence="2">
    <location>
        <begin position="106"/>
        <end position="117"/>
    </location>
</feature>
<feature type="region of interest" description="Disordered" evidence="2">
    <location>
        <begin position="106"/>
        <end position="221"/>
    </location>
</feature>
<gene>
    <name evidence="3" type="ORF">DL89DRAFT_290967</name>
</gene>
<evidence type="ECO:0000313" key="4">
    <source>
        <dbReference type="Proteomes" id="UP000193922"/>
    </source>
</evidence>
<name>A0A1Y1WI39_9FUNG</name>
<feature type="compositionally biased region" description="Acidic residues" evidence="2">
    <location>
        <begin position="211"/>
        <end position="221"/>
    </location>
</feature>
<accession>A0A1Y1WI39</accession>
<dbReference type="EMBL" id="MCFD01000002">
    <property type="protein sequence ID" value="ORX73241.1"/>
    <property type="molecule type" value="Genomic_DNA"/>
</dbReference>
<dbReference type="Proteomes" id="UP000193922">
    <property type="component" value="Unassembled WGS sequence"/>
</dbReference>
<organism evidence="3 4">
    <name type="scientific">Linderina pennispora</name>
    <dbReference type="NCBI Taxonomy" id="61395"/>
    <lineage>
        <taxon>Eukaryota</taxon>
        <taxon>Fungi</taxon>
        <taxon>Fungi incertae sedis</taxon>
        <taxon>Zoopagomycota</taxon>
        <taxon>Kickxellomycotina</taxon>
        <taxon>Kickxellomycetes</taxon>
        <taxon>Kickxellales</taxon>
        <taxon>Kickxellaceae</taxon>
        <taxon>Linderina</taxon>
    </lineage>
</organism>
<evidence type="ECO:0000313" key="3">
    <source>
        <dbReference type="EMBL" id="ORX73241.1"/>
    </source>
</evidence>
<dbReference type="RefSeq" id="XP_040746581.1">
    <property type="nucleotide sequence ID" value="XM_040890150.1"/>
</dbReference>
<dbReference type="GeneID" id="63806798"/>
<protein>
    <submittedName>
        <fullName evidence="3">Uncharacterized protein</fullName>
    </submittedName>
</protein>
<proteinExistence type="predicted"/>
<reference evidence="3 4" key="1">
    <citation type="submission" date="2016-07" db="EMBL/GenBank/DDBJ databases">
        <title>Pervasive Adenine N6-methylation of Active Genes in Fungi.</title>
        <authorList>
            <consortium name="DOE Joint Genome Institute"/>
            <person name="Mondo S.J."/>
            <person name="Dannebaum R.O."/>
            <person name="Kuo R.C."/>
            <person name="Labutti K."/>
            <person name="Haridas S."/>
            <person name="Kuo A."/>
            <person name="Salamov A."/>
            <person name="Ahrendt S.R."/>
            <person name="Lipzen A."/>
            <person name="Sullivan W."/>
            <person name="Andreopoulos W.B."/>
            <person name="Clum A."/>
            <person name="Lindquist E."/>
            <person name="Daum C."/>
            <person name="Ramamoorthy G.K."/>
            <person name="Gryganskyi A."/>
            <person name="Culley D."/>
            <person name="Magnuson J.K."/>
            <person name="James T.Y."/>
            <person name="O'Malley M.A."/>
            <person name="Stajich J.E."/>
            <person name="Spatafora J.W."/>
            <person name="Visel A."/>
            <person name="Grigoriev I.V."/>
        </authorList>
    </citation>
    <scope>NUCLEOTIDE SEQUENCE [LARGE SCALE GENOMIC DNA]</scope>
    <source>
        <strain evidence="3 4">ATCC 12442</strain>
    </source>
</reference>
<comment type="caution">
    <text evidence="3">The sequence shown here is derived from an EMBL/GenBank/DDBJ whole genome shotgun (WGS) entry which is preliminary data.</text>
</comment>
<dbReference type="AlphaFoldDB" id="A0A1Y1WI39"/>
<feature type="coiled-coil region" evidence="1">
    <location>
        <begin position="57"/>
        <end position="84"/>
    </location>
</feature>
<sequence length="221" mass="24627">MDGSIRHAAAKHRHCPYTRNRHSLTDQAIRLYQRISRPFLTRRPLLGSDTDAFSVPWHTEEREIAELREELREAQQAAKAFDARQASVSEPFEAVFDTARRLAEERSVPSLKGKEPEVGSGEEPTDRDAGSKGVYVNEQAVVAAGYEDGEDLEDIDYVPDDETDEEEEELLQDIEPIDEAEEVTASKPAPEVVLSPPEPPKHEAVSATSESGEDESEEDKA</sequence>
<keyword evidence="4" id="KW-1185">Reference proteome</keyword>
<feature type="compositionally biased region" description="Acidic residues" evidence="2">
    <location>
        <begin position="147"/>
        <end position="182"/>
    </location>
</feature>